<feature type="compositionally biased region" description="Polar residues" evidence="1">
    <location>
        <begin position="224"/>
        <end position="233"/>
    </location>
</feature>
<proteinExistence type="predicted"/>
<dbReference type="Proteomes" id="UP001595925">
    <property type="component" value="Unassembled WGS sequence"/>
</dbReference>
<name>A0ABD5QFJ5_9EURY</name>
<evidence type="ECO:0008006" key="4">
    <source>
        <dbReference type="Google" id="ProtNLM"/>
    </source>
</evidence>
<keyword evidence="3" id="KW-1185">Reference proteome</keyword>
<evidence type="ECO:0000313" key="2">
    <source>
        <dbReference type="EMBL" id="MFC4988490.1"/>
    </source>
</evidence>
<evidence type="ECO:0000313" key="3">
    <source>
        <dbReference type="Proteomes" id="UP001595925"/>
    </source>
</evidence>
<dbReference type="EMBL" id="JBHSJG010000036">
    <property type="protein sequence ID" value="MFC4988490.1"/>
    <property type="molecule type" value="Genomic_DNA"/>
</dbReference>
<evidence type="ECO:0000256" key="1">
    <source>
        <dbReference type="SAM" id="MobiDB-lite"/>
    </source>
</evidence>
<comment type="caution">
    <text evidence="2">The sequence shown here is derived from an EMBL/GenBank/DDBJ whole genome shotgun (WGS) entry which is preliminary data.</text>
</comment>
<accession>A0ABD5QFJ5</accession>
<dbReference type="RefSeq" id="WP_224827263.1">
    <property type="nucleotide sequence ID" value="NZ_JBHSJG010000036.1"/>
</dbReference>
<sequence length="233" mass="26773">MTNTNSLREVHEEAIGNQSYTIESKTEYLTEDGNETIREQVEVTTYVDPEAEVIYEVQEYYTNDGETDGYVGIQRNQTIKQWIGEKVFVRIEYEDGTIEYMPAPSDPVSVEDRLDQTSIRLLDPLQYPQETTTIGVVDSEEGTYYVVEDRENRSNETSQVIGGQLEEIDVRTLVRDDGLIRQTIAERLITQNDEQTTIEQTIEITAINETTVERPNWDDEALKAQSQNSTQNR</sequence>
<protein>
    <recommendedName>
        <fullName evidence="4">DUF2382 domain-containing protein</fullName>
    </recommendedName>
</protein>
<feature type="compositionally biased region" description="Basic and acidic residues" evidence="1">
    <location>
        <begin position="213"/>
        <end position="222"/>
    </location>
</feature>
<organism evidence="2 3">
    <name type="scientific">Saliphagus infecundisoli</name>
    <dbReference type="NCBI Taxonomy" id="1849069"/>
    <lineage>
        <taxon>Archaea</taxon>
        <taxon>Methanobacteriati</taxon>
        <taxon>Methanobacteriota</taxon>
        <taxon>Stenosarchaea group</taxon>
        <taxon>Halobacteria</taxon>
        <taxon>Halobacteriales</taxon>
        <taxon>Natrialbaceae</taxon>
        <taxon>Saliphagus</taxon>
    </lineage>
</organism>
<reference evidence="2 3" key="1">
    <citation type="journal article" date="2019" name="Int. J. Syst. Evol. Microbiol.">
        <title>The Global Catalogue of Microorganisms (GCM) 10K type strain sequencing project: providing services to taxonomists for standard genome sequencing and annotation.</title>
        <authorList>
            <consortium name="The Broad Institute Genomics Platform"/>
            <consortium name="The Broad Institute Genome Sequencing Center for Infectious Disease"/>
            <person name="Wu L."/>
            <person name="Ma J."/>
        </authorList>
    </citation>
    <scope>NUCLEOTIDE SEQUENCE [LARGE SCALE GENOMIC DNA]</scope>
    <source>
        <strain evidence="2 3">CGMCC 1.15824</strain>
    </source>
</reference>
<dbReference type="AlphaFoldDB" id="A0ABD5QFJ5"/>
<feature type="region of interest" description="Disordered" evidence="1">
    <location>
        <begin position="213"/>
        <end position="233"/>
    </location>
</feature>
<gene>
    <name evidence="2" type="ORF">ACFPFO_12105</name>
</gene>